<organism evidence="5 6">
    <name type="scientific">SAR324 cluster bacterium</name>
    <dbReference type="NCBI Taxonomy" id="2024889"/>
    <lineage>
        <taxon>Bacteria</taxon>
        <taxon>Deltaproteobacteria</taxon>
        <taxon>SAR324 cluster</taxon>
    </lineage>
</organism>
<feature type="transmembrane region" description="Helical" evidence="3">
    <location>
        <begin position="224"/>
        <end position="245"/>
    </location>
</feature>
<evidence type="ECO:0000313" key="6">
    <source>
        <dbReference type="Proteomes" id="UP000524246"/>
    </source>
</evidence>
<dbReference type="Gene3D" id="3.30.70.1530">
    <property type="entry name" value="Hypothetical protein rpa1041"/>
    <property type="match status" value="1"/>
</dbReference>
<dbReference type="PANTHER" id="PTHR30046:SF2">
    <property type="entry name" value="YOP PROTEINS TRANSLOCATION LIPOPROTEIN J"/>
    <property type="match status" value="1"/>
</dbReference>
<reference evidence="5 6" key="1">
    <citation type="journal article" date="2020" name="Biotechnol. Biofuels">
        <title>New insights from the biogas microbiome by comprehensive genome-resolved metagenomics of nearly 1600 species originating from multiple anaerobic digesters.</title>
        <authorList>
            <person name="Campanaro S."/>
            <person name="Treu L."/>
            <person name="Rodriguez-R L.M."/>
            <person name="Kovalovszki A."/>
            <person name="Ziels R.M."/>
            <person name="Maus I."/>
            <person name="Zhu X."/>
            <person name="Kougias P.G."/>
            <person name="Basile A."/>
            <person name="Luo G."/>
            <person name="Schluter A."/>
            <person name="Konstantinidis K.T."/>
            <person name="Angelidaki I."/>
        </authorList>
    </citation>
    <scope>NUCLEOTIDE SEQUENCE [LARGE SCALE GENOMIC DNA]</scope>
    <source>
        <strain evidence="5">AS27yjCOA_65</strain>
    </source>
</reference>
<evidence type="ECO:0000256" key="2">
    <source>
        <dbReference type="ARBA" id="ARBA00023136"/>
    </source>
</evidence>
<dbReference type="Proteomes" id="UP000524246">
    <property type="component" value="Unassembled WGS sequence"/>
</dbReference>
<dbReference type="GO" id="GO:0016020">
    <property type="term" value="C:membrane"/>
    <property type="evidence" value="ECO:0007669"/>
    <property type="project" value="UniProtKB-SubCell"/>
</dbReference>
<protein>
    <recommendedName>
        <fullName evidence="4">Flagellar M-ring N-terminal domain-containing protein</fullName>
    </recommendedName>
</protein>
<dbReference type="AlphaFoldDB" id="A0A7X9IL01"/>
<evidence type="ECO:0000259" key="4">
    <source>
        <dbReference type="Pfam" id="PF01514"/>
    </source>
</evidence>
<dbReference type="InterPro" id="IPR043427">
    <property type="entry name" value="YscJ/FliF"/>
</dbReference>
<accession>A0A7X9IL01</accession>
<keyword evidence="2 3" id="KW-0472">Membrane</keyword>
<evidence type="ECO:0000256" key="3">
    <source>
        <dbReference type="SAM" id="Phobius"/>
    </source>
</evidence>
<dbReference type="Pfam" id="PF01514">
    <property type="entry name" value="YscJ_FliF"/>
    <property type="match status" value="1"/>
</dbReference>
<keyword evidence="3" id="KW-1133">Transmembrane helix</keyword>
<gene>
    <name evidence="5" type="ORF">GYA55_13915</name>
</gene>
<dbReference type="Gene3D" id="3.30.300.30">
    <property type="match status" value="1"/>
</dbReference>
<feature type="domain" description="Flagellar M-ring N-terminal" evidence="4">
    <location>
        <begin position="24"/>
        <end position="170"/>
    </location>
</feature>
<dbReference type="PROSITE" id="PS51257">
    <property type="entry name" value="PROKAR_LIPOPROTEIN"/>
    <property type="match status" value="1"/>
</dbReference>
<comment type="caution">
    <text evidence="5">The sequence shown here is derived from an EMBL/GenBank/DDBJ whole genome shotgun (WGS) entry which is preliminary data.</text>
</comment>
<evidence type="ECO:0000256" key="1">
    <source>
        <dbReference type="ARBA" id="ARBA00004370"/>
    </source>
</evidence>
<dbReference type="InterPro" id="IPR045851">
    <property type="entry name" value="AMP-bd_C_sf"/>
</dbReference>
<sequence length="255" mass="28245">MKGKLIKNLFLFSFVSLIGCKEDIIHNLSEVSANKLVSRLNQGQILAEKKKQADGKWSVSVKETDALTALQFLDKGRFLREENETSHAKASVMSPREEQRFSFERSLSREIETTLTGIDGVLYARVHLNLPQQDPLFANRSRDNQSSASVFLLVDRQFAQQKEEIAGLVSGASGIEAATISVLLSKRSLQNAQEGIEANLHPTHSGESTLTLGGIRDLAGKNEATLIVVAWILICGGILGTFYYFRRLHRSVARC</sequence>
<proteinExistence type="predicted"/>
<dbReference type="EMBL" id="JAAZON010000632">
    <property type="protein sequence ID" value="NMC64255.1"/>
    <property type="molecule type" value="Genomic_DNA"/>
</dbReference>
<name>A0A7X9IL01_9DELT</name>
<dbReference type="PANTHER" id="PTHR30046">
    <property type="entry name" value="FLAGELLAR M-RING PROTEIN"/>
    <property type="match status" value="1"/>
</dbReference>
<evidence type="ECO:0000313" key="5">
    <source>
        <dbReference type="EMBL" id="NMC64255.1"/>
    </source>
</evidence>
<dbReference type="InterPro" id="IPR006182">
    <property type="entry name" value="FliF_N_dom"/>
</dbReference>
<comment type="subcellular location">
    <subcellularLocation>
        <location evidence="1">Membrane</location>
    </subcellularLocation>
</comment>
<keyword evidence="3" id="KW-0812">Transmembrane</keyword>